<organism evidence="2 3">
    <name type="scientific">Protopolystoma xenopodis</name>
    <dbReference type="NCBI Taxonomy" id="117903"/>
    <lineage>
        <taxon>Eukaryota</taxon>
        <taxon>Metazoa</taxon>
        <taxon>Spiralia</taxon>
        <taxon>Lophotrochozoa</taxon>
        <taxon>Platyhelminthes</taxon>
        <taxon>Monogenea</taxon>
        <taxon>Polyopisthocotylea</taxon>
        <taxon>Polystomatidea</taxon>
        <taxon>Polystomatidae</taxon>
        <taxon>Protopolystoma</taxon>
    </lineage>
</organism>
<evidence type="ECO:0000259" key="1">
    <source>
        <dbReference type="PROSITE" id="PS50020"/>
    </source>
</evidence>
<evidence type="ECO:0000313" key="2">
    <source>
        <dbReference type="EMBL" id="VEL38804.1"/>
    </source>
</evidence>
<dbReference type="CDD" id="cd00201">
    <property type="entry name" value="WW"/>
    <property type="match status" value="1"/>
</dbReference>
<dbReference type="Proteomes" id="UP000784294">
    <property type="component" value="Unassembled WGS sequence"/>
</dbReference>
<comment type="caution">
    <text evidence="2">The sequence shown here is derived from an EMBL/GenBank/DDBJ whole genome shotgun (WGS) entry which is preliminary data.</text>
</comment>
<feature type="domain" description="WW" evidence="1">
    <location>
        <begin position="1"/>
        <end position="24"/>
    </location>
</feature>
<dbReference type="Gene3D" id="2.20.70.10">
    <property type="match status" value="1"/>
</dbReference>
<reference evidence="2" key="1">
    <citation type="submission" date="2018-11" db="EMBL/GenBank/DDBJ databases">
        <authorList>
            <consortium name="Pathogen Informatics"/>
        </authorList>
    </citation>
    <scope>NUCLEOTIDE SEQUENCE</scope>
</reference>
<dbReference type="SUPFAM" id="SSF51045">
    <property type="entry name" value="WW domain"/>
    <property type="match status" value="1"/>
</dbReference>
<proteinExistence type="predicted"/>
<gene>
    <name evidence="2" type="ORF">PXEA_LOCUS32244</name>
</gene>
<evidence type="ECO:0000313" key="3">
    <source>
        <dbReference type="Proteomes" id="UP000784294"/>
    </source>
</evidence>
<dbReference type="AlphaFoldDB" id="A0A448XKE9"/>
<keyword evidence="3" id="KW-1185">Reference proteome</keyword>
<dbReference type="InterPro" id="IPR036020">
    <property type="entry name" value="WW_dom_sf"/>
</dbReference>
<sequence length="128" mass="13843">MDRYSQVYYVDHNTRTTTWLRPSSHLLDNVAQWQEWRTGRSNAMATQLRQRYAASVWTPPSGTAPAMTTCGQSIASTSATVTTNTAANGSAAVTEGMVPGQLAGAPDRCGPLPKGWGMHSTNRQITSQ</sequence>
<dbReference type="EMBL" id="CAAALY010259033">
    <property type="protein sequence ID" value="VEL38804.1"/>
    <property type="molecule type" value="Genomic_DNA"/>
</dbReference>
<accession>A0A448XKE9</accession>
<name>A0A448XKE9_9PLAT</name>
<dbReference type="OrthoDB" id="423283at2759"/>
<dbReference type="InterPro" id="IPR001202">
    <property type="entry name" value="WW_dom"/>
</dbReference>
<dbReference type="PROSITE" id="PS50020">
    <property type="entry name" value="WW_DOMAIN_2"/>
    <property type="match status" value="1"/>
</dbReference>
<protein>
    <recommendedName>
        <fullName evidence="1">WW domain-containing protein</fullName>
    </recommendedName>
</protein>